<organism evidence="1 2">
    <name type="scientific">Streptomyces phage RemusLoopin</name>
    <dbReference type="NCBI Taxonomy" id="2562346"/>
    <lineage>
        <taxon>Viruses</taxon>
        <taxon>Duplodnaviria</taxon>
        <taxon>Heunggongvirae</taxon>
        <taxon>Uroviricota</taxon>
        <taxon>Caudoviricetes</taxon>
        <taxon>Colingsworthviridae</taxon>
        <taxon>Sebastisaurusvirus</taxon>
        <taxon>Sebastisaurusvirus remusloopin</taxon>
    </lineage>
</organism>
<keyword evidence="2" id="KW-1185">Reference proteome</keyword>
<dbReference type="Proteomes" id="UP000297158">
    <property type="component" value="Segment"/>
</dbReference>
<gene>
    <name evidence="1" type="primary">50</name>
    <name evidence="1" type="ORF">SEA_REMUSLOOPIN_50</name>
</gene>
<evidence type="ECO:0000313" key="1">
    <source>
        <dbReference type="EMBL" id="QBZ73364.1"/>
    </source>
</evidence>
<sequence>MLTAFVVVGAGASAYPQRMDDDDFMSGMGGPKTKEFTSVSAILSKLEGRAAMWERVARDNKERAEDFERAAQAIRDGASVVTVGRTRYVLNDDPSTTRDETADESVS</sequence>
<accession>A0A4D6E4E0</accession>
<protein>
    <submittedName>
        <fullName evidence="1">Uncharacterized protein</fullName>
    </submittedName>
</protein>
<dbReference type="EMBL" id="MK686068">
    <property type="protein sequence ID" value="QBZ73364.1"/>
    <property type="molecule type" value="Genomic_DNA"/>
</dbReference>
<name>A0A4D6E4E0_9CAUD</name>
<reference evidence="1 2" key="1">
    <citation type="submission" date="2019-03" db="EMBL/GenBank/DDBJ databases">
        <authorList>
            <person name="Ludwig S."/>
            <person name="Saikali A."/>
            <person name="Addai K."/>
            <person name="Agarwal S."/>
            <person name="Ahmad I.M."/>
            <person name="Alumyar Y.S."/>
            <person name="An J."/>
            <person name="Antar T.E."/>
            <person name="Antony V."/>
            <person name="Arvin L.E."/>
            <person name="Atanasoff K.E."/>
            <person name="Ati R."/>
            <person name="Batista A."/>
            <person name="Bembuh M.L."/>
            <person name="Bhardvaj T.B."/>
            <person name="Brown C.J."/>
            <person name="Butt S.T."/>
            <person name="Cahn D."/>
            <person name="Canales I.-I."/>
            <person name="Carr K."/>
            <person name="Chen K.Z."/>
            <person name="Chen M."/>
            <person name="Chigurupati S."/>
            <person name="Chou C."/>
            <person name="Chung C.S."/>
            <person name="Cole S.T."/>
            <person name="Colson C.L."/>
            <person name="Dent D.M."/>
            <person name="Djiogo E.M."/>
            <person name="Domrachev B.M."/>
            <person name="Dwivedi J."/>
            <person name="Ehsani C."/>
            <person name="Essien U.A."/>
            <person name="Fakhar A."/>
            <person name="Flood S.H."/>
            <person name="Furletti G."/>
            <person name="Gebreegziabher M."/>
            <person name="Goralski S.M."/>
            <person name="Gruver-Williams A."/>
            <person name="Guldan M.L."/>
            <person name="Gurung S."/>
            <person name="Heo K."/>
            <person name="John R.A."/>
            <person name="Kabir L."/>
            <person name="Kaira H."/>
            <person name="Kane M.S."/>
            <person name="Karanja M."/>
            <person name="Karley A.N."/>
            <person name="Kelleher J."/>
            <person name="Khan A.M."/>
            <person name="Khan A."/>
            <person name="Kharel S."/>
            <person name="Kidane M."/>
            <person name="Konanur P."/>
            <person name="Kuo N.K."/>
            <person name="Kyaw G."/>
            <person name="Lahijan N."/>
            <person name="Lamm D.N."/>
            <person name="Lance S.V."/>
            <person name="Le C."/>
            <person name="Lee C.H."/>
            <person name="Leka D."/>
            <person name="Li C."/>
            <person name="Lim S.Y."/>
            <person name="Lo J."/>
            <person name="Mahaney V.M."/>
            <person name="Mangukiya A."/>
            <person name="Mani D."/>
            <person name="Mariano P."/>
            <person name="Markward M.L."/>
            <person name="Mbaekwe U."/>
            <person name="Mcgowan H."/>
            <person name="Mcnamara A."/>
            <person name="Mebrahtu S."/>
            <person name="Mohamed A."/>
            <person name="Mohamed M.E."/>
            <person name="Muntaka F."/>
            <person name="Naqvi T."/>
            <person name="Nengel A.M."/>
            <person name="Neupane S."/>
            <person name="Nguyen J."/>
            <person name="Nguyen J."/>
            <person name="Nwoji I.C."/>
            <person name="O'Brien T."/>
            <person name="Okusolubo T.A."/>
            <person name="Paek J."/>
            <person name="Pandithakoralag H."/>
            <person name="Parsa S."/>
            <person name="Perry C."/>
            <person name="Petrie C.R."/>
            <person name="Poteshman G.A."/>
            <person name="Quiros D."/>
            <person name="Rana S."/>
            <person name="Reister J."/>
            <person name="Reyes E."/>
            <person name="Riaz H.S."/>
            <person name="Roach T.L."/>
            <person name="Scalsky R."/>
            <person name="Schultz J.A."/>
            <person name="Scott C.F."/>
            <person name="Sekira M.D."/>
            <person name="Shee C.S."/>
            <person name="Shultz P."/>
            <person name="Siarez J.A."/>
            <person name="Simpson A.L."/>
            <person name="Singh S."/>
            <person name="Smith F.R."/>
            <person name="Smith S.A."/>
            <person name="Sobers S."/>
            <person name="Sobowale A.O."/>
            <person name="Somoza K.A."/>
            <person name="Song M."/>
            <person name="Spence R.N."/>
            <person name="Spruill R.A."/>
            <person name="Subedi A."/>
            <person name="Taj A.B."/>
            <person name="Thomas J."/>
            <person name="Todd J.C."/>
            <person name="Tran T."/>
            <person name="Varghese J."/>
            <person name="Vartanian E."/>
            <person name="Vega A."/>
            <person name="Vong A."/>
            <person name="Wachhaus L.E."/>
            <person name="Walter A.J."/>
            <person name="Wessel M.E."/>
            <person name="Azam A.M."/>
            <person name="Blocker D."/>
            <person name="Naeem N.-U.-A."/>
            <person name="Patel R."/>
            <person name="Shakarov P."/>
            <person name="Xie C.L."/>
            <person name="Zolnerowich N."/>
            <person name="Correa-Mendez M."/>
            <person name="Fabian M."/>
            <person name="Fishbein J."/>
            <person name="Harkles L."/>
            <person name="Reger N."/>
            <person name="Saleh S."/>
            <person name="Erill I."/>
            <person name="Caruso S.M."/>
            <person name="Garlena R.A."/>
            <person name="Russell D.A."/>
            <person name="Pope W.H."/>
            <person name="Jacobs-Sera D."/>
            <person name="Hatfull G.F."/>
        </authorList>
    </citation>
    <scope>NUCLEOTIDE SEQUENCE [LARGE SCALE GENOMIC DNA]</scope>
</reference>
<proteinExistence type="predicted"/>
<evidence type="ECO:0000313" key="2">
    <source>
        <dbReference type="Proteomes" id="UP000297158"/>
    </source>
</evidence>